<proteinExistence type="predicted"/>
<dbReference type="InterPro" id="IPR029063">
    <property type="entry name" value="SAM-dependent_MTases_sf"/>
</dbReference>
<evidence type="ECO:0000313" key="1">
    <source>
        <dbReference type="EMBL" id="VAW51764.1"/>
    </source>
</evidence>
<gene>
    <name evidence="1" type="ORF">MNBD_GAMMA05-65</name>
</gene>
<dbReference type="SUPFAM" id="SSF53335">
    <property type="entry name" value="S-adenosyl-L-methionine-dependent methyltransferases"/>
    <property type="match status" value="1"/>
</dbReference>
<reference evidence="1" key="1">
    <citation type="submission" date="2018-06" db="EMBL/GenBank/DDBJ databases">
        <authorList>
            <person name="Zhirakovskaya E."/>
        </authorList>
    </citation>
    <scope>NUCLEOTIDE SEQUENCE</scope>
</reference>
<dbReference type="InterPro" id="IPR050723">
    <property type="entry name" value="CFA/CMAS"/>
</dbReference>
<sequence>MTDTIKQLAEQGIHCFESEKLLKFEKQMERFFRREYERWQGNNESVESYGISSFKGEIAKKETREVSVDHYDEEYRVYLAFLDTQHMAYTMAYYGATDESPELDDITLEQAQINKYKLLAERADIQDGQTVLDLGCGFGGLSKYLLNTFPDIHVVGINPSEVQTRHIKNQLIAKEESFDDTRFKLFTEFFDDIESDVIEDNYFDRVISIGLLEHVTNIDLLQKKISRILKTGGKCLHHCIVSLDTIPNYLNSEESQMGHYYPGAHIWPFSEPKRHTTHLEYSNSWFVNGLNYWKTLDEWHKRFWLTIDQLYPECISLEEVEDWNKYFSLCKTMFSPNNGKSYGNGQYLFIKK</sequence>
<name>A0A3B0X763_9ZZZZ</name>
<dbReference type="CDD" id="cd02440">
    <property type="entry name" value="AdoMet_MTases"/>
    <property type="match status" value="1"/>
</dbReference>
<dbReference type="EMBL" id="UOFE01000022">
    <property type="protein sequence ID" value="VAW51764.1"/>
    <property type="molecule type" value="Genomic_DNA"/>
</dbReference>
<protein>
    <recommendedName>
        <fullName evidence="2">Cyclopropane-fatty-acyl-phospholipid synthase</fullName>
    </recommendedName>
</protein>
<organism evidence="1">
    <name type="scientific">hydrothermal vent metagenome</name>
    <dbReference type="NCBI Taxonomy" id="652676"/>
    <lineage>
        <taxon>unclassified sequences</taxon>
        <taxon>metagenomes</taxon>
        <taxon>ecological metagenomes</taxon>
    </lineage>
</organism>
<dbReference type="PANTHER" id="PTHR43667">
    <property type="entry name" value="CYCLOPROPANE-FATTY-ACYL-PHOSPHOLIPID SYNTHASE"/>
    <property type="match status" value="1"/>
</dbReference>
<dbReference type="PANTHER" id="PTHR43667:SF2">
    <property type="entry name" value="FATTY ACID C-METHYL TRANSFERASE"/>
    <property type="match status" value="1"/>
</dbReference>
<dbReference type="Gene3D" id="3.40.50.150">
    <property type="entry name" value="Vaccinia Virus protein VP39"/>
    <property type="match status" value="1"/>
</dbReference>
<evidence type="ECO:0008006" key="2">
    <source>
        <dbReference type="Google" id="ProtNLM"/>
    </source>
</evidence>
<dbReference type="AlphaFoldDB" id="A0A3B0X763"/>
<dbReference type="Pfam" id="PF02353">
    <property type="entry name" value="CMAS"/>
    <property type="match status" value="1"/>
</dbReference>
<accession>A0A3B0X763</accession>